<reference evidence="1" key="2">
    <citation type="submission" date="2025-09" db="UniProtKB">
        <authorList>
            <consortium name="EnsemblPlants"/>
        </authorList>
    </citation>
    <scope>IDENTIFICATION</scope>
</reference>
<organism evidence="1 2">
    <name type="scientific">Avena sativa</name>
    <name type="common">Oat</name>
    <dbReference type="NCBI Taxonomy" id="4498"/>
    <lineage>
        <taxon>Eukaryota</taxon>
        <taxon>Viridiplantae</taxon>
        <taxon>Streptophyta</taxon>
        <taxon>Embryophyta</taxon>
        <taxon>Tracheophyta</taxon>
        <taxon>Spermatophyta</taxon>
        <taxon>Magnoliopsida</taxon>
        <taxon>Liliopsida</taxon>
        <taxon>Poales</taxon>
        <taxon>Poaceae</taxon>
        <taxon>BOP clade</taxon>
        <taxon>Pooideae</taxon>
        <taxon>Poodae</taxon>
        <taxon>Poeae</taxon>
        <taxon>Poeae Chloroplast Group 1 (Aveneae type)</taxon>
        <taxon>Aveninae</taxon>
        <taxon>Avena</taxon>
    </lineage>
</organism>
<protein>
    <submittedName>
        <fullName evidence="1">Uncharacterized protein</fullName>
    </submittedName>
</protein>
<sequence length="706" mass="80178">MREMADLGTLILGVLTKWNLEHYILLRIRVLMGFLMVMYYVILTLSMSDMGRTNGLRAMDAVSDTLLVYVMGAMQAASFKNKHFPVWALMLVSFRSSVNFKSKYDTSFEVKNMLKLWGTALLSVRHCPKLWRTPFWLFWSVMVIKSLYRIRAHKLASKSLLHGRSSELVHEYMASSNIIGSSDFNPEAMQGKYLVFAEKKKGTMNGHSGISINDLRSVTTLEKIWQQNGLMFPTFSIRKNSLKVLTLAFPLYRLLRCRLEGGKLHVDTISMTNQLICSLIGADDAEKVLTSILRLHLLFLKLHLHTGYPMMFCMGLRSICFPAVLCLVKYISIVWLYPLELPPKNTDTFLTLIATVFIMAIDCVITCRYITSCWTILLLVCNYVNCSNNCMKRVLEKMISHIPLVPEPNRVKYSSRYDFLRSSKYREGKLKPVAVTFQFIKEQCVPKNYTDKVMARVFRALARCMDSTEDRHLPRDSLPRPRASARVERYWSACLELPGCSHVILVWHIATSLCQVKLEQDQGNTNSTGLSRLFVGNTMPDLAGNLSKANTVANCLSRYCLHLLISKPNLLPENVFTSKKLLLDTIQHAHDILRGCNSQQSRYDVLIALSQEAAAPAGSQQDIELTGNILIQGAMMGKELIDNEDEEGRWEILAEVWADILVQISPSSKAEAHGKGLQFGTELMTLVWALLCHCGIEKSELWPEER</sequence>
<dbReference type="EnsemblPlants" id="AVESA.00010b.r2.6CG1076500.1">
    <property type="protein sequence ID" value="AVESA.00010b.r2.6CG1076500.1.CDS.1"/>
    <property type="gene ID" value="AVESA.00010b.r2.6CG1076500"/>
</dbReference>
<proteinExistence type="predicted"/>
<reference evidence="1" key="1">
    <citation type="submission" date="2021-05" db="EMBL/GenBank/DDBJ databases">
        <authorList>
            <person name="Scholz U."/>
            <person name="Mascher M."/>
            <person name="Fiebig A."/>
        </authorList>
    </citation>
    <scope>NUCLEOTIDE SEQUENCE [LARGE SCALE GENOMIC DNA]</scope>
</reference>
<dbReference type="Proteomes" id="UP001732700">
    <property type="component" value="Chromosome 6C"/>
</dbReference>
<keyword evidence="2" id="KW-1185">Reference proteome</keyword>
<accession>A0ACD5Z0W3</accession>
<name>A0ACD5Z0W3_AVESA</name>
<evidence type="ECO:0000313" key="2">
    <source>
        <dbReference type="Proteomes" id="UP001732700"/>
    </source>
</evidence>
<evidence type="ECO:0000313" key="1">
    <source>
        <dbReference type="EnsemblPlants" id="AVESA.00010b.r2.6CG1076500.1.CDS.1"/>
    </source>
</evidence>